<dbReference type="Proteomes" id="UP000695264">
    <property type="component" value="Unassembled WGS sequence"/>
</dbReference>
<accession>A0ABX1C1N1</accession>
<sequence length="198" mass="20447">MRRGLLHTGAWLLATGAATTLSWWGVHTALTGTAYDRPRALPLVEAADGDGASDAGAADGDDADESSGPDGPGAGAESSPPPSPSPTGRKTEPSAKPSPEGRAENGGRTPQPPRSEGQAAPPSADGDIKSYPVTGGRVVLDLREHSASLVSATPDAGWQMQVWEQSEWIRVDFTAGTRTTSVFCTWNGHPPQVQVVDG</sequence>
<evidence type="ECO:0000313" key="2">
    <source>
        <dbReference type="EMBL" id="NJQ02493.1"/>
    </source>
</evidence>
<comment type="caution">
    <text evidence="2">The sequence shown here is derived from an EMBL/GenBank/DDBJ whole genome shotgun (WGS) entry which is preliminary data.</text>
</comment>
<dbReference type="EMBL" id="JAATEN010000015">
    <property type="protein sequence ID" value="NJQ02493.1"/>
    <property type="molecule type" value="Genomic_DNA"/>
</dbReference>
<gene>
    <name evidence="2" type="ORF">HCK00_18585</name>
</gene>
<evidence type="ECO:0000256" key="1">
    <source>
        <dbReference type="SAM" id="MobiDB-lite"/>
    </source>
</evidence>
<feature type="compositionally biased region" description="Basic and acidic residues" evidence="1">
    <location>
        <begin position="89"/>
        <end position="105"/>
    </location>
</feature>
<feature type="compositionally biased region" description="Low complexity" evidence="1">
    <location>
        <begin position="47"/>
        <end position="58"/>
    </location>
</feature>
<proteinExistence type="predicted"/>
<evidence type="ECO:0008006" key="4">
    <source>
        <dbReference type="Google" id="ProtNLM"/>
    </source>
</evidence>
<protein>
    <recommendedName>
        <fullName evidence="4">Secreted protein</fullName>
    </recommendedName>
</protein>
<evidence type="ECO:0000313" key="3">
    <source>
        <dbReference type="Proteomes" id="UP000695264"/>
    </source>
</evidence>
<feature type="region of interest" description="Disordered" evidence="1">
    <location>
        <begin position="47"/>
        <end position="132"/>
    </location>
</feature>
<name>A0ABX1C1N1_9ACTN</name>
<reference evidence="2 3" key="1">
    <citation type="submission" date="2020-03" db="EMBL/GenBank/DDBJ databases">
        <title>WGS of actinomycetes isolated from Thailand.</title>
        <authorList>
            <person name="Thawai C."/>
        </authorList>
    </citation>
    <scope>NUCLEOTIDE SEQUENCE [LARGE SCALE GENOMIC DNA]</scope>
    <source>
        <strain evidence="2 3">PLAI 1-29</strain>
    </source>
</reference>
<organism evidence="2 3">
    <name type="scientific">Streptomyces zingiberis</name>
    <dbReference type="NCBI Taxonomy" id="2053010"/>
    <lineage>
        <taxon>Bacteria</taxon>
        <taxon>Bacillati</taxon>
        <taxon>Actinomycetota</taxon>
        <taxon>Actinomycetes</taxon>
        <taxon>Kitasatosporales</taxon>
        <taxon>Streptomycetaceae</taxon>
        <taxon>Streptomyces</taxon>
    </lineage>
</organism>
<dbReference type="RefSeq" id="WP_168103125.1">
    <property type="nucleotide sequence ID" value="NZ_JAATEN010000015.1"/>
</dbReference>
<keyword evidence="3" id="KW-1185">Reference proteome</keyword>